<keyword evidence="4" id="KW-1185">Reference proteome</keyword>
<evidence type="ECO:0000313" key="4">
    <source>
        <dbReference type="Proteomes" id="UP000183104"/>
    </source>
</evidence>
<dbReference type="EMBL" id="FMUN01000002">
    <property type="protein sequence ID" value="SCX99395.1"/>
    <property type="molecule type" value="Genomic_DNA"/>
</dbReference>
<accession>A0A1G5CA85</accession>
<dbReference type="RefSeq" id="WP_231627386.1">
    <property type="nucleotide sequence ID" value="NZ_FMUN01000002.1"/>
</dbReference>
<feature type="signal peptide" evidence="2">
    <location>
        <begin position="1"/>
        <end position="33"/>
    </location>
</feature>
<name>A0A1G5CA85_9GAMM</name>
<gene>
    <name evidence="3" type="ORF">SAMN05661077_0973</name>
</gene>
<proteinExistence type="predicted"/>
<dbReference type="STRING" id="381306.AN478_10315"/>
<feature type="compositionally biased region" description="Basic and acidic residues" evidence="1">
    <location>
        <begin position="63"/>
        <end position="103"/>
    </location>
</feature>
<keyword evidence="2" id="KW-0732">Signal</keyword>
<sequence>MTDERKTGSNGFNYMLGATVAGGLALGSLGAQADTNPFQVADLGSGYMVAENQAEGRCGGATDDDKKGEEGKCGGMSDSDKSKGEKDKAAKDKKDGGEGKCGEGKCAGG</sequence>
<dbReference type="AlphaFoldDB" id="A0A1G5CA85"/>
<evidence type="ECO:0000256" key="1">
    <source>
        <dbReference type="SAM" id="MobiDB-lite"/>
    </source>
</evidence>
<protein>
    <recommendedName>
        <fullName evidence="5">Low-complexity protein</fullName>
    </recommendedName>
</protein>
<evidence type="ECO:0008006" key="5">
    <source>
        <dbReference type="Google" id="ProtNLM"/>
    </source>
</evidence>
<evidence type="ECO:0000313" key="3">
    <source>
        <dbReference type="EMBL" id="SCX99395.1"/>
    </source>
</evidence>
<dbReference type="Proteomes" id="UP000183104">
    <property type="component" value="Unassembled WGS sequence"/>
</dbReference>
<feature type="region of interest" description="Disordered" evidence="1">
    <location>
        <begin position="54"/>
        <end position="109"/>
    </location>
</feature>
<feature type="chain" id="PRO_5010292259" description="Low-complexity protein" evidence="2">
    <location>
        <begin position="34"/>
        <end position="109"/>
    </location>
</feature>
<reference evidence="4" key="1">
    <citation type="submission" date="2016-10" db="EMBL/GenBank/DDBJ databases">
        <authorList>
            <person name="Varghese N."/>
        </authorList>
    </citation>
    <scope>NUCLEOTIDE SEQUENCE [LARGE SCALE GENOMIC DNA]</scope>
    <source>
        <strain evidence="4">HL 19</strain>
    </source>
</reference>
<organism evidence="3 4">
    <name type="scientific">Thiohalorhabdus denitrificans</name>
    <dbReference type="NCBI Taxonomy" id="381306"/>
    <lineage>
        <taxon>Bacteria</taxon>
        <taxon>Pseudomonadati</taxon>
        <taxon>Pseudomonadota</taxon>
        <taxon>Gammaproteobacteria</taxon>
        <taxon>Thiohalorhabdales</taxon>
        <taxon>Thiohalorhabdaceae</taxon>
        <taxon>Thiohalorhabdus</taxon>
    </lineage>
</organism>
<evidence type="ECO:0000256" key="2">
    <source>
        <dbReference type="SAM" id="SignalP"/>
    </source>
</evidence>